<dbReference type="PANTHER" id="PTHR43434:SF1">
    <property type="entry name" value="PHOSPHOGLYCOLATE PHOSPHATASE"/>
    <property type="match status" value="1"/>
</dbReference>
<dbReference type="Proteomes" id="UP000656077">
    <property type="component" value="Unassembled WGS sequence"/>
</dbReference>
<comment type="caution">
    <text evidence="1">The sequence shown here is derived from an EMBL/GenBank/DDBJ whole genome shotgun (WGS) entry which is preliminary data.</text>
</comment>
<dbReference type="GO" id="GO:0008967">
    <property type="term" value="F:phosphoglycolate phosphatase activity"/>
    <property type="evidence" value="ECO:0007669"/>
    <property type="project" value="TreeGrafter"/>
</dbReference>
<dbReference type="InterPro" id="IPR050155">
    <property type="entry name" value="HAD-like_hydrolase_sf"/>
</dbReference>
<protein>
    <submittedName>
        <fullName evidence="1">HAD hydrolase-like protein</fullName>
    </submittedName>
</protein>
<keyword evidence="1" id="KW-0378">Hydrolase</keyword>
<organism evidence="1 2">
    <name type="scientific">Clostridium chromiireducens</name>
    <dbReference type="NCBI Taxonomy" id="225345"/>
    <lineage>
        <taxon>Bacteria</taxon>
        <taxon>Bacillati</taxon>
        <taxon>Bacillota</taxon>
        <taxon>Clostridia</taxon>
        <taxon>Eubacteriales</taxon>
        <taxon>Clostridiaceae</taxon>
        <taxon>Clostridium</taxon>
    </lineage>
</organism>
<accession>A0A964RMS3</accession>
<dbReference type="Gene3D" id="3.40.50.1000">
    <property type="entry name" value="HAD superfamily/HAD-like"/>
    <property type="match status" value="1"/>
</dbReference>
<dbReference type="Pfam" id="PF13419">
    <property type="entry name" value="HAD_2"/>
    <property type="match status" value="1"/>
</dbReference>
<dbReference type="SUPFAM" id="SSF56784">
    <property type="entry name" value="HAD-like"/>
    <property type="match status" value="1"/>
</dbReference>
<dbReference type="RefSeq" id="WP_160359409.1">
    <property type="nucleotide sequence ID" value="NZ_WSRQ01000017.1"/>
</dbReference>
<dbReference type="Gene3D" id="1.10.150.240">
    <property type="entry name" value="Putative phosphatase, domain 2"/>
    <property type="match status" value="1"/>
</dbReference>
<dbReference type="GO" id="GO:0006281">
    <property type="term" value="P:DNA repair"/>
    <property type="evidence" value="ECO:0007669"/>
    <property type="project" value="TreeGrafter"/>
</dbReference>
<dbReference type="InterPro" id="IPR023214">
    <property type="entry name" value="HAD_sf"/>
</dbReference>
<dbReference type="EMBL" id="WSRQ01000017">
    <property type="protein sequence ID" value="MVX64488.1"/>
    <property type="molecule type" value="Genomic_DNA"/>
</dbReference>
<dbReference type="PANTHER" id="PTHR43434">
    <property type="entry name" value="PHOSPHOGLYCOLATE PHOSPHATASE"/>
    <property type="match status" value="1"/>
</dbReference>
<dbReference type="InterPro" id="IPR041492">
    <property type="entry name" value="HAD_2"/>
</dbReference>
<sequence>MKKYDTIIFDLDGTLLNTLEDLADSVNAVLRMYGFPCRKVEEIRCFVGNGVARLMELSIPDGINNPNYEKCLEDFRRALKKCLSVN</sequence>
<dbReference type="AlphaFoldDB" id="A0A964RMS3"/>
<gene>
    <name evidence="1" type="ORF">GKZ28_12385</name>
</gene>
<dbReference type="InterPro" id="IPR023198">
    <property type="entry name" value="PGP-like_dom2"/>
</dbReference>
<proteinExistence type="predicted"/>
<dbReference type="InterPro" id="IPR036412">
    <property type="entry name" value="HAD-like_sf"/>
</dbReference>
<evidence type="ECO:0000313" key="1">
    <source>
        <dbReference type="EMBL" id="MVX64488.1"/>
    </source>
</evidence>
<evidence type="ECO:0000313" key="2">
    <source>
        <dbReference type="Proteomes" id="UP000656077"/>
    </source>
</evidence>
<name>A0A964RMS3_9CLOT</name>
<reference evidence="1" key="1">
    <citation type="submission" date="2019-12" db="EMBL/GenBank/DDBJ databases">
        <title>Microbes associate with the intestines of laboratory mice.</title>
        <authorList>
            <person name="Navarre W."/>
            <person name="Wong E."/>
        </authorList>
    </citation>
    <scope>NUCLEOTIDE SEQUENCE</scope>
    <source>
        <strain evidence="1">NM79_F5</strain>
    </source>
</reference>